<dbReference type="AlphaFoldDB" id="A0AAV2ZV71"/>
<dbReference type="InterPro" id="IPR011029">
    <property type="entry name" value="DEATH-like_dom_sf"/>
</dbReference>
<organism evidence="3 4">
    <name type="scientific">Pyxicephalus adspersus</name>
    <name type="common">African bullfrog</name>
    <dbReference type="NCBI Taxonomy" id="30357"/>
    <lineage>
        <taxon>Eukaryota</taxon>
        <taxon>Metazoa</taxon>
        <taxon>Chordata</taxon>
        <taxon>Craniata</taxon>
        <taxon>Vertebrata</taxon>
        <taxon>Euteleostomi</taxon>
        <taxon>Amphibia</taxon>
        <taxon>Batrachia</taxon>
        <taxon>Anura</taxon>
        <taxon>Neobatrachia</taxon>
        <taxon>Ranoidea</taxon>
        <taxon>Pyxicephalidae</taxon>
        <taxon>Pyxicephalinae</taxon>
        <taxon>Pyxicephalus</taxon>
    </lineage>
</organism>
<dbReference type="PANTHER" id="PTHR34920:SF1">
    <property type="entry name" value="B-CELL LYMPHOMA_LEUKEMIA 10"/>
    <property type="match status" value="1"/>
</dbReference>
<dbReference type="GO" id="GO:0043422">
    <property type="term" value="F:protein kinase B binding"/>
    <property type="evidence" value="ECO:0007669"/>
    <property type="project" value="TreeGrafter"/>
</dbReference>
<feature type="compositionally biased region" description="Polar residues" evidence="1">
    <location>
        <begin position="175"/>
        <end position="189"/>
    </location>
</feature>
<evidence type="ECO:0000259" key="2">
    <source>
        <dbReference type="PROSITE" id="PS50209"/>
    </source>
</evidence>
<dbReference type="GO" id="GO:0032449">
    <property type="term" value="C:CBM complex"/>
    <property type="evidence" value="ECO:0007669"/>
    <property type="project" value="TreeGrafter"/>
</dbReference>
<dbReference type="PROSITE" id="PS50209">
    <property type="entry name" value="CARD"/>
    <property type="match status" value="1"/>
</dbReference>
<dbReference type="SUPFAM" id="SSF47986">
    <property type="entry name" value="DEATH domain"/>
    <property type="match status" value="1"/>
</dbReference>
<feature type="region of interest" description="Disordered" evidence="1">
    <location>
        <begin position="175"/>
        <end position="210"/>
    </location>
</feature>
<dbReference type="GO" id="GO:0002250">
    <property type="term" value="P:adaptive immune response"/>
    <property type="evidence" value="ECO:0007669"/>
    <property type="project" value="TreeGrafter"/>
</dbReference>
<dbReference type="PANTHER" id="PTHR34920">
    <property type="entry name" value="B-CELL LYMPHOMA/LEUKEMIA 10"/>
    <property type="match status" value="1"/>
</dbReference>
<accession>A0AAV2ZV71</accession>
<dbReference type="GO" id="GO:0019209">
    <property type="term" value="F:kinase activator activity"/>
    <property type="evidence" value="ECO:0007669"/>
    <property type="project" value="TreeGrafter"/>
</dbReference>
<protein>
    <recommendedName>
        <fullName evidence="2">CARD domain-containing protein</fullName>
    </recommendedName>
</protein>
<dbReference type="Pfam" id="PF00619">
    <property type="entry name" value="CARD"/>
    <property type="match status" value="1"/>
</dbReference>
<dbReference type="GO" id="GO:0005829">
    <property type="term" value="C:cytosol"/>
    <property type="evidence" value="ECO:0007669"/>
    <property type="project" value="TreeGrafter"/>
</dbReference>
<proteinExistence type="predicted"/>
<keyword evidence="4" id="KW-1185">Reference proteome</keyword>
<dbReference type="GO" id="GO:2001238">
    <property type="term" value="P:positive regulation of extrinsic apoptotic signaling pathway"/>
    <property type="evidence" value="ECO:0007669"/>
    <property type="project" value="TreeGrafter"/>
</dbReference>
<name>A0AAV2ZV71_PYXAD</name>
<dbReference type="GO" id="GO:0003713">
    <property type="term" value="F:transcription coactivator activity"/>
    <property type="evidence" value="ECO:0007669"/>
    <property type="project" value="TreeGrafter"/>
</dbReference>
<reference evidence="3" key="1">
    <citation type="thesis" date="2020" institute="ProQuest LLC" country="789 East Eisenhower Parkway, Ann Arbor, MI, USA">
        <title>Comparative Genomics and Chromosome Evolution.</title>
        <authorList>
            <person name="Mudd A.B."/>
        </authorList>
    </citation>
    <scope>NUCLEOTIDE SEQUENCE</scope>
    <source>
        <strain evidence="3">1538</strain>
        <tissue evidence="3">Blood</tissue>
    </source>
</reference>
<dbReference type="Gene3D" id="1.10.533.10">
    <property type="entry name" value="Death Domain, Fas"/>
    <property type="match status" value="1"/>
</dbReference>
<dbReference type="InterPro" id="IPR001315">
    <property type="entry name" value="CARD"/>
</dbReference>
<dbReference type="EMBL" id="DYDO01000009">
    <property type="protein sequence ID" value="DBA17892.1"/>
    <property type="molecule type" value="Genomic_DNA"/>
</dbReference>
<comment type="caution">
    <text evidence="3">The sequence shown here is derived from an EMBL/GenBank/DDBJ whole genome shotgun (WGS) entry which is preliminary data.</text>
</comment>
<dbReference type="Proteomes" id="UP001181693">
    <property type="component" value="Unassembled WGS sequence"/>
</dbReference>
<dbReference type="InterPro" id="IPR033238">
    <property type="entry name" value="BCL10/E10"/>
</dbReference>
<sequence>MTTLRLDEDDMADIKRDAIECLRHYLCDKLIAERHFDYLRSSRILNKDDTEEIMNQTTSSKRAGELLDRLAKNPKGLDKLIESIRLLKTQDFLIDKITDEVLRLKNKKLEFYKGYSLSTSPATPNGLSSDLYRQHSSDSKLLSPETESTVLYHPEGESSLPLYLDATLTLTDQSVGENRTKSIRQSSPHSLRLPKPGESGAPPLPVAFPQEHEDVCASTPIFSQFLPLRSTSPSNH</sequence>
<feature type="compositionally biased region" description="Polar residues" evidence="1">
    <location>
        <begin position="119"/>
        <end position="128"/>
    </location>
</feature>
<dbReference type="GO" id="GO:0006915">
    <property type="term" value="P:apoptotic process"/>
    <property type="evidence" value="ECO:0007669"/>
    <property type="project" value="InterPro"/>
</dbReference>
<evidence type="ECO:0000313" key="3">
    <source>
        <dbReference type="EMBL" id="DBA17892.1"/>
    </source>
</evidence>
<gene>
    <name evidence="3" type="ORF">GDO54_016204</name>
</gene>
<dbReference type="GO" id="GO:0051059">
    <property type="term" value="F:NF-kappaB binding"/>
    <property type="evidence" value="ECO:0007669"/>
    <property type="project" value="TreeGrafter"/>
</dbReference>
<feature type="domain" description="CARD" evidence="2">
    <location>
        <begin position="11"/>
        <end position="85"/>
    </location>
</feature>
<evidence type="ECO:0000313" key="4">
    <source>
        <dbReference type="Proteomes" id="UP001181693"/>
    </source>
</evidence>
<evidence type="ECO:0000256" key="1">
    <source>
        <dbReference type="SAM" id="MobiDB-lite"/>
    </source>
</evidence>
<feature type="region of interest" description="Disordered" evidence="1">
    <location>
        <begin position="119"/>
        <end position="140"/>
    </location>
</feature>